<evidence type="ECO:0000313" key="2">
    <source>
        <dbReference type="EMBL" id="SPX59283.1"/>
    </source>
</evidence>
<dbReference type="RefSeq" id="WP_058445002.1">
    <property type="nucleotide sequence ID" value="NZ_CAAAHT010000064.1"/>
</dbReference>
<reference evidence="1 3" key="1">
    <citation type="submission" date="2015-11" db="EMBL/GenBank/DDBJ databases">
        <title>Genomic analysis of 38 Legionella species identifies large and diverse effector repertoires.</title>
        <authorList>
            <person name="Burstein D."/>
            <person name="Amaro F."/>
            <person name="Zusman T."/>
            <person name="Lifshitz Z."/>
            <person name="Cohen O."/>
            <person name="Gilbert J.A."/>
            <person name="Pupko T."/>
            <person name="Shuman H.A."/>
            <person name="Segal G."/>
        </authorList>
    </citation>
    <scope>NUCLEOTIDE SEQUENCE [LARGE SCALE GENOMIC DNA]</scope>
    <source>
        <strain evidence="1 3">WO-44C</strain>
    </source>
</reference>
<dbReference type="AlphaFoldDB" id="A0A0W0TY31"/>
<organism evidence="1 3">
    <name type="scientific">Legionella feeleii</name>
    <dbReference type="NCBI Taxonomy" id="453"/>
    <lineage>
        <taxon>Bacteria</taxon>
        <taxon>Pseudomonadati</taxon>
        <taxon>Pseudomonadota</taxon>
        <taxon>Gammaproteobacteria</taxon>
        <taxon>Legionellales</taxon>
        <taxon>Legionellaceae</taxon>
        <taxon>Legionella</taxon>
    </lineage>
</organism>
<reference evidence="2 4" key="2">
    <citation type="submission" date="2018-06" db="EMBL/GenBank/DDBJ databases">
        <authorList>
            <consortium name="Pathogen Informatics"/>
            <person name="Doyle S."/>
        </authorList>
    </citation>
    <scope>NUCLEOTIDE SEQUENCE [LARGE SCALE GENOMIC DNA]</scope>
    <source>
        <strain evidence="2 4">NCTC12022</strain>
    </source>
</reference>
<dbReference type="EMBL" id="UASS01000001">
    <property type="protein sequence ID" value="SPX59283.1"/>
    <property type="molecule type" value="Genomic_DNA"/>
</dbReference>
<accession>A0A0W0TY31</accession>
<gene>
    <name evidence="1" type="ORF">Lfee_1250</name>
    <name evidence="2" type="ORF">NCTC12022_00104</name>
</gene>
<evidence type="ECO:0000313" key="3">
    <source>
        <dbReference type="Proteomes" id="UP000054698"/>
    </source>
</evidence>
<dbReference type="PATRIC" id="fig|453.4.peg.1356"/>
<protein>
    <submittedName>
        <fullName evidence="1">Uncharacterized protein</fullName>
    </submittedName>
</protein>
<dbReference type="Proteomes" id="UP000054698">
    <property type="component" value="Unassembled WGS sequence"/>
</dbReference>
<name>A0A0W0TY31_9GAMM</name>
<proteinExistence type="predicted"/>
<evidence type="ECO:0000313" key="1">
    <source>
        <dbReference type="EMBL" id="KTD00628.1"/>
    </source>
</evidence>
<dbReference type="EMBL" id="LNYB01000038">
    <property type="protein sequence ID" value="KTD00628.1"/>
    <property type="molecule type" value="Genomic_DNA"/>
</dbReference>
<sequence length="361" mass="40792">MPNLHVLMTNHSDVNSIKLLIKQLPFIKDHYGAFIVECVPYGVKNEAVLKYLSQVMLSYVLDLTPVKDQLGLSQTHLLALKNVFATSLTDEEKMQLKYEAVKKIVDDNKFNFAPNTKRVFYQFYYYHYLSEALKNGIELVGIEHPSYAPGAGKFQATRDQSIVANTLEVMKEKQNCLMLVGASHGIDLIKAKQSGTMKNCYTHLYCDNTVINVNAPSQLFKKEIESGNYSLTEHQSYLYLDLSQNNMGDQAAIFQERVLATKSKKSVYHEYGRKPVQEKSTFCMALAELSGLPFSMSFDKEYYADTVCTIDNKHKKQRAKTIQVKTGIGTFFKSDHGANVFVVKNTNAPENGETLRQALKG</sequence>
<evidence type="ECO:0000313" key="4">
    <source>
        <dbReference type="Proteomes" id="UP000251942"/>
    </source>
</evidence>
<dbReference type="Proteomes" id="UP000251942">
    <property type="component" value="Unassembled WGS sequence"/>
</dbReference>
<keyword evidence="3" id="KW-1185">Reference proteome</keyword>